<comment type="caution">
    <text evidence="1">The sequence shown here is derived from an EMBL/GenBank/DDBJ whole genome shotgun (WGS) entry which is preliminary data.</text>
</comment>
<gene>
    <name evidence="1" type="ORF">AS156_29405</name>
</gene>
<evidence type="ECO:0000313" key="1">
    <source>
        <dbReference type="EMBL" id="KWV60496.1"/>
    </source>
</evidence>
<proteinExistence type="predicted"/>
<dbReference type="OrthoDB" id="9804316at2"/>
<dbReference type="RefSeq" id="WP_066500580.1">
    <property type="nucleotide sequence ID" value="NZ_LNCU01000019.1"/>
</dbReference>
<protein>
    <submittedName>
        <fullName evidence="1">Uncharacterized protein</fullName>
    </submittedName>
</protein>
<accession>A0A109K4G4</accession>
<organism evidence="1 2">
    <name type="scientific">Bradyrhizobium macuxiense</name>
    <dbReference type="NCBI Taxonomy" id="1755647"/>
    <lineage>
        <taxon>Bacteria</taxon>
        <taxon>Pseudomonadati</taxon>
        <taxon>Pseudomonadota</taxon>
        <taxon>Alphaproteobacteria</taxon>
        <taxon>Hyphomicrobiales</taxon>
        <taxon>Nitrobacteraceae</taxon>
        <taxon>Bradyrhizobium</taxon>
    </lineage>
</organism>
<name>A0A109K4G4_9BRAD</name>
<dbReference type="AlphaFoldDB" id="A0A109K4G4"/>
<reference evidence="1 2" key="1">
    <citation type="submission" date="2015-11" db="EMBL/GenBank/DDBJ databases">
        <title>Draft Genome Sequence of the Strain BR 10303 (Bradyrhizobium sp.) isolated from nodules of Centrolobium paraense.</title>
        <authorList>
            <person name="Zelli J.E."/>
            <person name="Simoes-Araujo J.L."/>
            <person name="Barauna A.C."/>
            <person name="Silva K."/>
        </authorList>
    </citation>
    <scope>NUCLEOTIDE SEQUENCE [LARGE SCALE GENOMIC DNA]</scope>
    <source>
        <strain evidence="1 2">BR 10303</strain>
    </source>
</reference>
<dbReference type="Proteomes" id="UP000057737">
    <property type="component" value="Unassembled WGS sequence"/>
</dbReference>
<dbReference type="EMBL" id="LNCU01000019">
    <property type="protein sequence ID" value="KWV60496.1"/>
    <property type="molecule type" value="Genomic_DNA"/>
</dbReference>
<dbReference type="Gene3D" id="3.40.140.10">
    <property type="entry name" value="Cytidine Deaminase, domain 2"/>
    <property type="match status" value="1"/>
</dbReference>
<evidence type="ECO:0000313" key="2">
    <source>
        <dbReference type="Proteomes" id="UP000057737"/>
    </source>
</evidence>
<keyword evidence="2" id="KW-1185">Reference proteome</keyword>
<dbReference type="SUPFAM" id="SSF102712">
    <property type="entry name" value="JAB1/MPN domain"/>
    <property type="match status" value="1"/>
</dbReference>
<sequence>MISEWLKRFLGRKPKSIPTITLQPAKLLVTAGALDGLTAALVGSQRQRQEGIAYLLGRTDGAVTLAVAVFAPEAQTTAGSFHVPTRAMVPCMQAAARFELQVVAQVHTHPGQAYHSDGDVDGAKIRYPGYASLVLPDYGRHLPSLAGSAAYFWQKSNGWMVLSDDDIIIIPGNGPWTSSSSMIY</sequence>